<reference evidence="1" key="1">
    <citation type="submission" date="2024-02" db="EMBL/GenBank/DDBJ databases">
        <title>Bacteria isolated from the canopy kelp, Nereocystis luetkeana.</title>
        <authorList>
            <person name="Pfister C.A."/>
            <person name="Younker I.T."/>
            <person name="Light S.H."/>
        </authorList>
    </citation>
    <scope>NUCLEOTIDE SEQUENCE</scope>
    <source>
        <strain evidence="1">TN.2.01</strain>
    </source>
</reference>
<proteinExistence type="predicted"/>
<gene>
    <name evidence="1" type="ORF">V6250_17485</name>
</gene>
<evidence type="ECO:0000313" key="1">
    <source>
        <dbReference type="EMBL" id="MEL0605967.1"/>
    </source>
</evidence>
<comment type="caution">
    <text evidence="1">The sequence shown here is derived from an EMBL/GenBank/DDBJ whole genome shotgun (WGS) entry which is preliminary data.</text>
</comment>
<keyword evidence="2" id="KW-1185">Reference proteome</keyword>
<evidence type="ECO:0000313" key="2">
    <source>
        <dbReference type="Proteomes" id="UP001374952"/>
    </source>
</evidence>
<protein>
    <submittedName>
        <fullName evidence="1">Uncharacterized protein</fullName>
    </submittedName>
</protein>
<accession>A0ACC6R7S5</accession>
<dbReference type="Proteomes" id="UP001374952">
    <property type="component" value="Unassembled WGS sequence"/>
</dbReference>
<name>A0ACC6R7S5_9GAMM</name>
<dbReference type="EMBL" id="JBAKAX010000025">
    <property type="protein sequence ID" value="MEL0605967.1"/>
    <property type="molecule type" value="Genomic_DNA"/>
</dbReference>
<sequence length="103" mass="11670">MKLFLIPLSIVVLCSCATTSIPEATKTEMDSDIKRYLNYRNQKAYAVAVEKDGAWVSGYGYGYPNQELANKRALLECELQKHSRKISADCFVLYEDGRRKNGI</sequence>
<organism evidence="1 2">
    <name type="scientific">Pseudoalteromonas undina</name>
    <dbReference type="NCBI Taxonomy" id="43660"/>
    <lineage>
        <taxon>Bacteria</taxon>
        <taxon>Pseudomonadati</taxon>
        <taxon>Pseudomonadota</taxon>
        <taxon>Gammaproteobacteria</taxon>
        <taxon>Alteromonadales</taxon>
        <taxon>Pseudoalteromonadaceae</taxon>
        <taxon>Pseudoalteromonas</taxon>
    </lineage>
</organism>